<dbReference type="EMBL" id="BPLR01005997">
    <property type="protein sequence ID" value="GIY06761.1"/>
    <property type="molecule type" value="Genomic_DNA"/>
</dbReference>
<protein>
    <submittedName>
        <fullName evidence="1">Uncharacterized protein</fullName>
    </submittedName>
</protein>
<gene>
    <name evidence="1" type="ORF">CEXT_269341</name>
</gene>
<proteinExistence type="predicted"/>
<name>A0AAV4QF98_CAEEX</name>
<dbReference type="Proteomes" id="UP001054945">
    <property type="component" value="Unassembled WGS sequence"/>
</dbReference>
<sequence>MQCSQEIFISRYDILERGADLLWSDFRGPHGEALIYPKLLRPCHCRRNGNSANPFMVQGDSTTFLPNATNTATHVACSTGRNHFLME</sequence>
<evidence type="ECO:0000313" key="1">
    <source>
        <dbReference type="EMBL" id="GIY06761.1"/>
    </source>
</evidence>
<comment type="caution">
    <text evidence="1">The sequence shown here is derived from an EMBL/GenBank/DDBJ whole genome shotgun (WGS) entry which is preliminary data.</text>
</comment>
<dbReference type="AlphaFoldDB" id="A0AAV4QF98"/>
<evidence type="ECO:0000313" key="2">
    <source>
        <dbReference type="Proteomes" id="UP001054945"/>
    </source>
</evidence>
<accession>A0AAV4QF98</accession>
<organism evidence="1 2">
    <name type="scientific">Caerostris extrusa</name>
    <name type="common">Bark spider</name>
    <name type="synonym">Caerostris bankana</name>
    <dbReference type="NCBI Taxonomy" id="172846"/>
    <lineage>
        <taxon>Eukaryota</taxon>
        <taxon>Metazoa</taxon>
        <taxon>Ecdysozoa</taxon>
        <taxon>Arthropoda</taxon>
        <taxon>Chelicerata</taxon>
        <taxon>Arachnida</taxon>
        <taxon>Araneae</taxon>
        <taxon>Araneomorphae</taxon>
        <taxon>Entelegynae</taxon>
        <taxon>Araneoidea</taxon>
        <taxon>Araneidae</taxon>
        <taxon>Caerostris</taxon>
    </lineage>
</organism>
<reference evidence="1 2" key="1">
    <citation type="submission" date="2021-06" db="EMBL/GenBank/DDBJ databases">
        <title>Caerostris extrusa draft genome.</title>
        <authorList>
            <person name="Kono N."/>
            <person name="Arakawa K."/>
        </authorList>
    </citation>
    <scope>NUCLEOTIDE SEQUENCE [LARGE SCALE GENOMIC DNA]</scope>
</reference>
<keyword evidence="2" id="KW-1185">Reference proteome</keyword>